<keyword evidence="3" id="KW-0206">Cytoskeleton</keyword>
<name>A0A7S0C6H6_9STRA</name>
<organism evidence="6">
    <name type="scientific">Proboscia inermis</name>
    <dbReference type="NCBI Taxonomy" id="420281"/>
    <lineage>
        <taxon>Eukaryota</taxon>
        <taxon>Sar</taxon>
        <taxon>Stramenopiles</taxon>
        <taxon>Ochrophyta</taxon>
        <taxon>Bacillariophyta</taxon>
        <taxon>Coscinodiscophyceae</taxon>
        <taxon>Rhizosoleniophycidae</taxon>
        <taxon>Rhizosoleniales</taxon>
        <taxon>Rhizosoleniaceae</taxon>
        <taxon>Proboscia</taxon>
    </lineage>
</organism>
<evidence type="ECO:0000256" key="4">
    <source>
        <dbReference type="ARBA" id="ARBA00034706"/>
    </source>
</evidence>
<dbReference type="PANTHER" id="PTHR46126">
    <property type="entry name" value="DYNACTIN SUBUNIT 5"/>
    <property type="match status" value="1"/>
</dbReference>
<protein>
    <recommendedName>
        <fullName evidence="5">Dynactin subunit 5</fullName>
    </recommendedName>
</protein>
<dbReference type="PANTHER" id="PTHR46126:SF1">
    <property type="entry name" value="DYNACTIN SUBUNIT 5"/>
    <property type="match status" value="1"/>
</dbReference>
<dbReference type="EMBL" id="HBEL01022354">
    <property type="protein sequence ID" value="CAD8414346.1"/>
    <property type="molecule type" value="Transcribed_RNA"/>
</dbReference>
<evidence type="ECO:0000313" key="6">
    <source>
        <dbReference type="EMBL" id="CAD8414346.1"/>
    </source>
</evidence>
<comment type="similarity">
    <text evidence="4">Belongs to the dynactin subunits 5/6 family. Dynactin subunit 5 subfamily.</text>
</comment>
<dbReference type="Pfam" id="PF21711">
    <property type="entry name" value="DCTN5"/>
    <property type="match status" value="1"/>
</dbReference>
<dbReference type="AlphaFoldDB" id="A0A7S0C6H6"/>
<evidence type="ECO:0000256" key="1">
    <source>
        <dbReference type="ARBA" id="ARBA00004245"/>
    </source>
</evidence>
<evidence type="ECO:0000256" key="5">
    <source>
        <dbReference type="ARBA" id="ARBA00034865"/>
    </source>
</evidence>
<evidence type="ECO:0000256" key="3">
    <source>
        <dbReference type="ARBA" id="ARBA00023212"/>
    </source>
</evidence>
<dbReference type="SUPFAM" id="SSF51161">
    <property type="entry name" value="Trimeric LpxA-like enzymes"/>
    <property type="match status" value="1"/>
</dbReference>
<gene>
    <name evidence="6" type="ORF">PINE0816_LOCUS10480</name>
</gene>
<comment type="subcellular location">
    <subcellularLocation>
        <location evidence="1">Cytoplasm</location>
        <location evidence="1">Cytoskeleton</location>
    </subcellularLocation>
</comment>
<reference evidence="6" key="1">
    <citation type="submission" date="2021-01" db="EMBL/GenBank/DDBJ databases">
        <authorList>
            <person name="Corre E."/>
            <person name="Pelletier E."/>
            <person name="Niang G."/>
            <person name="Scheremetjew M."/>
            <person name="Finn R."/>
            <person name="Kale V."/>
            <person name="Holt S."/>
            <person name="Cochrane G."/>
            <person name="Meng A."/>
            <person name="Brown T."/>
            <person name="Cohen L."/>
        </authorList>
    </citation>
    <scope>NUCLEOTIDE SEQUENCE</scope>
    <source>
        <strain evidence="6">CCAP1064/1</strain>
    </source>
</reference>
<dbReference type="InterPro" id="IPR047125">
    <property type="entry name" value="DCTN5"/>
</dbReference>
<keyword evidence="2" id="KW-0963">Cytoplasm</keyword>
<dbReference type="InterPro" id="IPR011004">
    <property type="entry name" value="Trimer_LpxA-like_sf"/>
</dbReference>
<dbReference type="Gene3D" id="2.160.10.10">
    <property type="entry name" value="Hexapeptide repeat proteins"/>
    <property type="match status" value="1"/>
</dbReference>
<evidence type="ECO:0000256" key="2">
    <source>
        <dbReference type="ARBA" id="ARBA00022490"/>
    </source>
</evidence>
<accession>A0A7S0C6H6</accession>
<dbReference type="GO" id="GO:0005869">
    <property type="term" value="C:dynactin complex"/>
    <property type="evidence" value="ECO:0007669"/>
    <property type="project" value="TreeGrafter"/>
</dbReference>
<sequence>MKGKSVVLAYAILRGDFNSPIRIGRYVSIGIHTILRPPTLIESSGGRSMKPTMSYLPITVGNNTRIGKYCVIEATAVGSSVFIGDDVVLSKRCIIKDCCRIEDGTVVPSDMVIPPFSIVKGCPAKIVGELPESAAVDIVDESVDAYTAFVQEQQQQKR</sequence>
<proteinExistence type="inferred from homology"/>